<protein>
    <recommendedName>
        <fullName evidence="10">Endo-chitosanase</fullName>
        <ecNumber evidence="10">3.2.1.132</ecNumber>
    </recommendedName>
</protein>
<feature type="chain" id="PRO_5044047099" description="Endo-chitosanase" evidence="10">
    <location>
        <begin position="31"/>
        <end position="246"/>
    </location>
</feature>
<evidence type="ECO:0000256" key="3">
    <source>
        <dbReference type="ARBA" id="ARBA00007799"/>
    </source>
</evidence>
<dbReference type="InterPro" id="IPR009939">
    <property type="entry name" value="Chitosanase_fungal"/>
</dbReference>
<sequence>MSAAFFFSYLPYNMLASVSTVLALGAAASAYELPANLKAIYDQHKSGSCSKSLSGTFSGGAVYCGDLNGAVFLKGNNEYDNLDIDCDGANNSAGDCANDPSGQGQTSFVDTVKTYGISDLDANLHPYVVFGNEGASPSFRPQDHGIKPLSVMAVVCNNQVFYGVWGDTNGFTSTGEASLALGKLCFPDGGLSGDNGHDEKDVLYIGFTSGNTVPGKDGAKWNAGSTQEFEDSIKAMGDQLVAGLTA</sequence>
<dbReference type="EC" id="3.2.1.132" evidence="10"/>
<evidence type="ECO:0000313" key="12">
    <source>
        <dbReference type="Proteomes" id="UP001163105"/>
    </source>
</evidence>
<comment type="similarity">
    <text evidence="3 10">Belongs to the glycosyl hydrolase 75 family.</text>
</comment>
<keyword evidence="8 10" id="KW-0326">Glycosidase</keyword>
<gene>
    <name evidence="11" type="primary">csn</name>
    <name evidence="11" type="ORF">O9K51_07357</name>
</gene>
<keyword evidence="4" id="KW-0964">Secreted</keyword>
<dbReference type="Pfam" id="PF07335">
    <property type="entry name" value="Glyco_hydro_75"/>
    <property type="match status" value="1"/>
</dbReference>
<evidence type="ECO:0000256" key="10">
    <source>
        <dbReference type="RuleBase" id="RU361208"/>
    </source>
</evidence>
<proteinExistence type="inferred from homology"/>
<name>A0AB34FM25_9HYPO</name>
<comment type="function">
    <text evidence="10">Chitosanase catalyzing the endo-type cleavage of chitosan, the deacylated form of chitin. Chitosanase may be crucial in the degradation of the deacetylated portion of chitin in the fungal cell wall.</text>
</comment>
<dbReference type="PANTHER" id="PTHR42061">
    <property type="entry name" value="ENDO-CHITOSANASE"/>
    <property type="match status" value="1"/>
</dbReference>
<organism evidence="11 12">
    <name type="scientific">Purpureocillium lavendulum</name>
    <dbReference type="NCBI Taxonomy" id="1247861"/>
    <lineage>
        <taxon>Eukaryota</taxon>
        <taxon>Fungi</taxon>
        <taxon>Dikarya</taxon>
        <taxon>Ascomycota</taxon>
        <taxon>Pezizomycotina</taxon>
        <taxon>Sordariomycetes</taxon>
        <taxon>Hypocreomycetidae</taxon>
        <taxon>Hypocreales</taxon>
        <taxon>Ophiocordycipitaceae</taxon>
        <taxon>Purpureocillium</taxon>
    </lineage>
</organism>
<keyword evidence="12" id="KW-1185">Reference proteome</keyword>
<evidence type="ECO:0000256" key="9">
    <source>
        <dbReference type="ARBA" id="ARBA00023326"/>
    </source>
</evidence>
<comment type="catalytic activity">
    <reaction evidence="1 10">
        <text>Endohydrolysis of beta-(1-&gt;4)-linkages between D-glucosamine residues in a partly acetylated chitosan.</text>
        <dbReference type="EC" id="3.2.1.132"/>
    </reaction>
</comment>
<dbReference type="GO" id="GO:0000272">
    <property type="term" value="P:polysaccharide catabolic process"/>
    <property type="evidence" value="ECO:0007669"/>
    <property type="project" value="UniProtKB-KW"/>
</dbReference>
<feature type="signal peptide" evidence="10">
    <location>
        <begin position="1"/>
        <end position="30"/>
    </location>
</feature>
<dbReference type="GO" id="GO:0005576">
    <property type="term" value="C:extracellular region"/>
    <property type="evidence" value="ECO:0007669"/>
    <property type="project" value="UniProtKB-SubCell"/>
</dbReference>
<evidence type="ECO:0000256" key="2">
    <source>
        <dbReference type="ARBA" id="ARBA00004613"/>
    </source>
</evidence>
<evidence type="ECO:0000256" key="8">
    <source>
        <dbReference type="ARBA" id="ARBA00023295"/>
    </source>
</evidence>
<keyword evidence="7" id="KW-0119">Carbohydrate metabolism</keyword>
<dbReference type="EMBL" id="JAQHRD010000006">
    <property type="protein sequence ID" value="KAJ6439472.1"/>
    <property type="molecule type" value="Genomic_DNA"/>
</dbReference>
<dbReference type="GO" id="GO:0016977">
    <property type="term" value="F:chitosanase activity"/>
    <property type="evidence" value="ECO:0007669"/>
    <property type="project" value="UniProtKB-EC"/>
</dbReference>
<evidence type="ECO:0000256" key="1">
    <source>
        <dbReference type="ARBA" id="ARBA00000405"/>
    </source>
</evidence>
<evidence type="ECO:0000256" key="7">
    <source>
        <dbReference type="ARBA" id="ARBA00023277"/>
    </source>
</evidence>
<reference evidence="11" key="1">
    <citation type="submission" date="2023-01" db="EMBL/GenBank/DDBJ databases">
        <title>The growth and conidiation of Purpureocillium lavendulum are regulated by nitrogen source and histone H3K14 acetylation.</title>
        <authorList>
            <person name="Tang P."/>
            <person name="Han J."/>
            <person name="Zhang C."/>
            <person name="Tang P."/>
            <person name="Qi F."/>
            <person name="Zhang K."/>
            <person name="Liang L."/>
        </authorList>
    </citation>
    <scope>NUCLEOTIDE SEQUENCE</scope>
    <source>
        <strain evidence="11">YMF1.00683</strain>
    </source>
</reference>
<evidence type="ECO:0000256" key="4">
    <source>
        <dbReference type="ARBA" id="ARBA00022525"/>
    </source>
</evidence>
<keyword evidence="9 10" id="KW-0624">Polysaccharide degradation</keyword>
<evidence type="ECO:0000256" key="5">
    <source>
        <dbReference type="ARBA" id="ARBA00022729"/>
    </source>
</evidence>
<accession>A0AB34FM25</accession>
<keyword evidence="5 10" id="KW-0732">Signal</keyword>
<keyword evidence="6 10" id="KW-0378">Hydrolase</keyword>
<evidence type="ECO:0000256" key="6">
    <source>
        <dbReference type="ARBA" id="ARBA00022801"/>
    </source>
</evidence>
<dbReference type="AlphaFoldDB" id="A0AB34FM25"/>
<dbReference type="Proteomes" id="UP001163105">
    <property type="component" value="Unassembled WGS sequence"/>
</dbReference>
<evidence type="ECO:0000313" key="11">
    <source>
        <dbReference type="EMBL" id="KAJ6439472.1"/>
    </source>
</evidence>
<comment type="subcellular location">
    <subcellularLocation>
        <location evidence="2 10">Secreted</location>
    </subcellularLocation>
</comment>
<comment type="caution">
    <text evidence="11">The sequence shown here is derived from an EMBL/GenBank/DDBJ whole genome shotgun (WGS) entry which is preliminary data.</text>
</comment>
<dbReference type="PANTHER" id="PTHR42061:SF9">
    <property type="entry name" value="ENDO-CHITOSANASE"/>
    <property type="match status" value="1"/>
</dbReference>